<dbReference type="EMBL" id="SJOI01000001">
    <property type="protein sequence ID" value="TCL06850.1"/>
    <property type="molecule type" value="Genomic_DNA"/>
</dbReference>
<comment type="caution">
    <text evidence="1">The sequence shown here is derived from an EMBL/GenBank/DDBJ whole genome shotgun (WGS) entry which is preliminary data.</text>
</comment>
<dbReference type="RefSeq" id="WP_132926585.1">
    <property type="nucleotide sequence ID" value="NZ_SJOI01000001.1"/>
</dbReference>
<gene>
    <name evidence="1" type="ORF">EZJ58_5147</name>
</gene>
<name>A0A4R1NR21_9GAMM</name>
<reference evidence="1 2" key="1">
    <citation type="submission" date="2019-02" db="EMBL/GenBank/DDBJ databases">
        <title>Investigation of anaerobic lignin degradation for improved lignocellulosic biofuels.</title>
        <authorList>
            <person name="Deangelis K."/>
        </authorList>
    </citation>
    <scope>NUCLEOTIDE SEQUENCE [LARGE SCALE GENOMIC DNA]</scope>
    <source>
        <strain evidence="1 2">159R</strain>
    </source>
</reference>
<protein>
    <submittedName>
        <fullName evidence="1">Uncharacterized protein</fullName>
    </submittedName>
</protein>
<accession>A0A4R1NR21</accession>
<organism evidence="1 2">
    <name type="scientific">Sodalis ligni</name>
    <dbReference type="NCBI Taxonomy" id="2697027"/>
    <lineage>
        <taxon>Bacteria</taxon>
        <taxon>Pseudomonadati</taxon>
        <taxon>Pseudomonadota</taxon>
        <taxon>Gammaproteobacteria</taxon>
        <taxon>Enterobacterales</taxon>
        <taxon>Bruguierivoracaceae</taxon>
        <taxon>Sodalis</taxon>
    </lineage>
</organism>
<proteinExistence type="predicted"/>
<keyword evidence="2" id="KW-1185">Reference proteome</keyword>
<dbReference type="Proteomes" id="UP000294555">
    <property type="component" value="Unassembled WGS sequence"/>
</dbReference>
<dbReference type="OrthoDB" id="6684064at2"/>
<sequence>MGKQKLIEYTRSMLEGMVVIADKMQWIGLTEQNSNKIAVYRTALAALTAEADGFVRSTGKTITASALNHHVSPGDHDFYLTPPAASLVPDEWRSILCEMVDAMHQYEMDIDSNEYSIASAKHRDMMRRVKALLAAAPSPASVTQATLTNQRIEPMEPQRDENGWWSHPDYIPDLEEDALRVEFDVWLEVNGVECVARLMEDDLEPGSPEAVAWESLDCDCSVWNPQPPEGDGWFLVSVHDTEEGPSAVWLRKLSDVQPITPYDALMRFYRELHDEHKKLVGKAQRLRYRCENLDGQLKELKAARWTPTTPAMPDNFESWFIGIESDEDGNFTEPRYLSDEWHAYIARRQLALGAWNACRASMLAKQPVIAVPDSAAIRDVIAERQRQITAEGWTPEHDDRHENGELAAAAGEYALHAALAPWDEDIEYTDNPHLNFWPWEESWWKPTNPRRDLIKAGALIIAEIERLDRAEDKNNG</sequence>
<dbReference type="AlphaFoldDB" id="A0A4R1NR21"/>
<evidence type="ECO:0000313" key="2">
    <source>
        <dbReference type="Proteomes" id="UP000294555"/>
    </source>
</evidence>
<evidence type="ECO:0000313" key="1">
    <source>
        <dbReference type="EMBL" id="TCL06850.1"/>
    </source>
</evidence>